<evidence type="ECO:0000256" key="4">
    <source>
        <dbReference type="ARBA" id="ARBA00022729"/>
    </source>
</evidence>
<evidence type="ECO:0000256" key="8">
    <source>
        <dbReference type="RuleBase" id="RU361238"/>
    </source>
</evidence>
<evidence type="ECO:0000256" key="6">
    <source>
        <dbReference type="ARBA" id="ARBA00022837"/>
    </source>
</evidence>
<keyword evidence="6" id="KW-0106">Calcium</keyword>
<dbReference type="PANTHER" id="PTHR33938">
    <property type="entry name" value="FERULOYL ESTERASE B-RELATED"/>
    <property type="match status" value="1"/>
</dbReference>
<comment type="similarity">
    <text evidence="1 8">Belongs to the tannase family.</text>
</comment>
<evidence type="ECO:0000313" key="10">
    <source>
        <dbReference type="Proteomes" id="UP001320420"/>
    </source>
</evidence>
<dbReference type="AlphaFoldDB" id="A0AAN9YU93"/>
<evidence type="ECO:0000256" key="5">
    <source>
        <dbReference type="ARBA" id="ARBA00022801"/>
    </source>
</evidence>
<gene>
    <name evidence="9" type="ORF">SLS62_003555</name>
</gene>
<evidence type="ECO:0000256" key="7">
    <source>
        <dbReference type="ARBA" id="ARBA00023157"/>
    </source>
</evidence>
<proteinExistence type="inferred from homology"/>
<protein>
    <recommendedName>
        <fullName evidence="8">Carboxylic ester hydrolase</fullName>
        <ecNumber evidence="8">3.1.1.-</ecNumber>
    </recommendedName>
</protein>
<keyword evidence="2" id="KW-0719">Serine esterase</keyword>
<dbReference type="InterPro" id="IPR029058">
    <property type="entry name" value="AB_hydrolase_fold"/>
</dbReference>
<keyword evidence="5 8" id="KW-0378">Hydrolase</keyword>
<keyword evidence="3" id="KW-0479">Metal-binding</keyword>
<keyword evidence="4" id="KW-0732">Signal</keyword>
<evidence type="ECO:0000256" key="1">
    <source>
        <dbReference type="ARBA" id="ARBA00006249"/>
    </source>
</evidence>
<dbReference type="PANTHER" id="PTHR33938:SF13">
    <property type="entry name" value="CARBOXYLIC ESTER HYDROLASE"/>
    <property type="match status" value="1"/>
</dbReference>
<comment type="caution">
    <text evidence="9">The sequence shown here is derived from an EMBL/GenBank/DDBJ whole genome shotgun (WGS) entry which is preliminary data.</text>
</comment>
<keyword evidence="10" id="KW-1185">Reference proteome</keyword>
<accession>A0AAN9YU93</accession>
<dbReference type="SUPFAM" id="SSF53474">
    <property type="entry name" value="alpha/beta-Hydrolases"/>
    <property type="match status" value="1"/>
</dbReference>
<keyword evidence="7" id="KW-1015">Disulfide bond</keyword>
<dbReference type="Proteomes" id="UP001320420">
    <property type="component" value="Unassembled WGS sequence"/>
</dbReference>
<dbReference type="InterPro" id="IPR011118">
    <property type="entry name" value="Tannase/feruloyl_esterase"/>
</dbReference>
<evidence type="ECO:0000256" key="3">
    <source>
        <dbReference type="ARBA" id="ARBA00022723"/>
    </source>
</evidence>
<sequence>MAGSAGLVSLCSAATFPFPDLPGARLESVVATPIYNFTDPSPGSPFAPPGVRVENATFCNVTVSYTHPGQNDLINVRAFLPVASPVWNHRFQAVGGGGWSPGLDANSDLEMFLALAEGYASITTDGGGNTPLPDSWALVSEGNVDLYQLQNFASVTLRDEAVIGKSLIQSFYGEGPSYSYWYGCSQGGRQGYMLAQRYPDLYDGISAAAPAIYLPAMLGSMYWSTVFINTYLDGIEPDRCELDEVTARAIDFCDALDGFEDGLIADDEACLKAFDPQSLVGSPFLCASTNQTATISQEAITFAKAVWEGPRDTDGSFLWYGPSIGAPLADSTRDSGTSGLGAPWLQYFVEKSSTYDFSNLTLEEYQWQMHRGAAEFDSIVGTGDPDLREFQRQGKKLLTYHGMADELIPEKGTRHYYNAVKGITRDVDDFYRLFEIPGTSHCVGGTGGQPATSVFDTLRKWVENGTVPDTLPITFTDSNGGSFERVVCPYPQKTLWDGVGDRDDPSSFYCA</sequence>
<dbReference type="Gene3D" id="3.40.50.1820">
    <property type="entry name" value="alpha/beta hydrolase"/>
    <property type="match status" value="1"/>
</dbReference>
<evidence type="ECO:0000313" key="9">
    <source>
        <dbReference type="EMBL" id="KAK7754534.1"/>
    </source>
</evidence>
<dbReference type="EMBL" id="JAKJXP020000020">
    <property type="protein sequence ID" value="KAK7754534.1"/>
    <property type="molecule type" value="Genomic_DNA"/>
</dbReference>
<name>A0AAN9YU93_9PEZI</name>
<organism evidence="9 10">
    <name type="scientific">Diatrype stigma</name>
    <dbReference type="NCBI Taxonomy" id="117547"/>
    <lineage>
        <taxon>Eukaryota</taxon>
        <taxon>Fungi</taxon>
        <taxon>Dikarya</taxon>
        <taxon>Ascomycota</taxon>
        <taxon>Pezizomycotina</taxon>
        <taxon>Sordariomycetes</taxon>
        <taxon>Xylariomycetidae</taxon>
        <taxon>Xylariales</taxon>
        <taxon>Diatrypaceae</taxon>
        <taxon>Diatrype</taxon>
    </lineage>
</organism>
<dbReference type="Pfam" id="PF07519">
    <property type="entry name" value="Tannase"/>
    <property type="match status" value="1"/>
</dbReference>
<evidence type="ECO:0000256" key="2">
    <source>
        <dbReference type="ARBA" id="ARBA00022487"/>
    </source>
</evidence>
<dbReference type="EC" id="3.1.1.-" evidence="8"/>
<reference evidence="9 10" key="1">
    <citation type="submission" date="2024-02" db="EMBL/GenBank/DDBJ databases">
        <title>De novo assembly and annotation of 12 fungi associated with fruit tree decline syndrome in Ontario, Canada.</title>
        <authorList>
            <person name="Sulman M."/>
            <person name="Ellouze W."/>
            <person name="Ilyukhin E."/>
        </authorList>
    </citation>
    <scope>NUCLEOTIDE SEQUENCE [LARGE SCALE GENOMIC DNA]</scope>
    <source>
        <strain evidence="9 10">M11/M66-122</strain>
    </source>
</reference>
<dbReference type="GO" id="GO:0046872">
    <property type="term" value="F:metal ion binding"/>
    <property type="evidence" value="ECO:0007669"/>
    <property type="project" value="UniProtKB-KW"/>
</dbReference>
<dbReference type="GO" id="GO:0030600">
    <property type="term" value="F:feruloyl esterase activity"/>
    <property type="evidence" value="ECO:0007669"/>
    <property type="project" value="UniProtKB-ARBA"/>
</dbReference>